<reference evidence="1" key="1">
    <citation type="journal article" date="2020" name="Nature">
        <title>Giant virus diversity and host interactions through global metagenomics.</title>
        <authorList>
            <person name="Schulz F."/>
            <person name="Roux S."/>
            <person name="Paez-Espino D."/>
            <person name="Jungbluth S."/>
            <person name="Walsh D.A."/>
            <person name="Denef V.J."/>
            <person name="McMahon K.D."/>
            <person name="Konstantinidis K.T."/>
            <person name="Eloe-Fadrosh E.A."/>
            <person name="Kyrpides N.C."/>
            <person name="Woyke T."/>
        </authorList>
    </citation>
    <scope>NUCLEOTIDE SEQUENCE</scope>
    <source>
        <strain evidence="1">GVMAG-M-3300023174-207</strain>
    </source>
</reference>
<dbReference type="EMBL" id="MN739628">
    <property type="protein sequence ID" value="QHT16920.1"/>
    <property type="molecule type" value="Genomic_DNA"/>
</dbReference>
<evidence type="ECO:0000313" key="1">
    <source>
        <dbReference type="EMBL" id="QHT16920.1"/>
    </source>
</evidence>
<accession>A0A6C0DL26</accession>
<dbReference type="AlphaFoldDB" id="A0A6C0DL26"/>
<sequence>MKYYYRGFEMKQETLLLSCGASLNQPDFYKNTGSSSLILLWKTQGLP</sequence>
<organism evidence="1">
    <name type="scientific">viral metagenome</name>
    <dbReference type="NCBI Taxonomy" id="1070528"/>
    <lineage>
        <taxon>unclassified sequences</taxon>
        <taxon>metagenomes</taxon>
        <taxon>organismal metagenomes</taxon>
    </lineage>
</organism>
<proteinExistence type="predicted"/>
<protein>
    <submittedName>
        <fullName evidence="1">Uncharacterized protein</fullName>
    </submittedName>
</protein>
<name>A0A6C0DL26_9ZZZZ</name>